<name>A0A934VQ22_9BACT</name>
<dbReference type="Proteomes" id="UP000617628">
    <property type="component" value="Unassembled WGS sequence"/>
</dbReference>
<protein>
    <submittedName>
        <fullName evidence="1">Uncharacterized protein</fullName>
    </submittedName>
</protein>
<dbReference type="InterPro" id="IPR054221">
    <property type="entry name" value="DUF6941"/>
</dbReference>
<organism evidence="1 2">
    <name type="scientific">Pelagicoccus mobilis</name>
    <dbReference type="NCBI Taxonomy" id="415221"/>
    <lineage>
        <taxon>Bacteria</taxon>
        <taxon>Pseudomonadati</taxon>
        <taxon>Verrucomicrobiota</taxon>
        <taxon>Opitutia</taxon>
        <taxon>Puniceicoccales</taxon>
        <taxon>Pelagicoccaceae</taxon>
        <taxon>Pelagicoccus</taxon>
    </lineage>
</organism>
<evidence type="ECO:0000313" key="2">
    <source>
        <dbReference type="Proteomes" id="UP000617628"/>
    </source>
</evidence>
<dbReference type="Pfam" id="PF22091">
    <property type="entry name" value="DUF6941"/>
    <property type="match status" value="1"/>
</dbReference>
<reference evidence="1" key="1">
    <citation type="submission" date="2021-01" db="EMBL/GenBank/DDBJ databases">
        <title>Modified the classification status of verrucomicrobia.</title>
        <authorList>
            <person name="Feng X."/>
        </authorList>
    </citation>
    <scope>NUCLEOTIDE SEQUENCE</scope>
    <source>
        <strain evidence="1">KCTC 13126</strain>
    </source>
</reference>
<dbReference type="RefSeq" id="WP_200354296.1">
    <property type="nucleotide sequence ID" value="NZ_JAENIL010000006.1"/>
</dbReference>
<gene>
    <name evidence="1" type="ORF">JIN87_04315</name>
</gene>
<comment type="caution">
    <text evidence="1">The sequence shown here is derived from an EMBL/GenBank/DDBJ whole genome shotgun (WGS) entry which is preliminary data.</text>
</comment>
<dbReference type="AlphaFoldDB" id="A0A934VQ22"/>
<accession>A0A934VQ22</accession>
<proteinExistence type="predicted"/>
<evidence type="ECO:0000313" key="1">
    <source>
        <dbReference type="EMBL" id="MBK1876079.1"/>
    </source>
</evidence>
<dbReference type="EMBL" id="JAENIL010000006">
    <property type="protein sequence ID" value="MBK1876079.1"/>
    <property type="molecule type" value="Genomic_DNA"/>
</dbReference>
<sequence length="141" mass="15351">MFVEIFSICDAATDSAGKLNILGTFEGIAAPKAPVSRERCSVAVRMRFVEEEAGEHTIQVQLVDKEGTRIGPGIGAKLNVKFTPGRPSIAQNLVLNINNLQFPAFGVYELQLWVDGVKKSYLPIIVAKTQSASRMRGAMEN</sequence>
<keyword evidence="2" id="KW-1185">Reference proteome</keyword>